<comment type="caution">
    <text evidence="2">The sequence shown here is derived from an EMBL/GenBank/DDBJ whole genome shotgun (WGS) entry which is preliminary data.</text>
</comment>
<gene>
    <name evidence="2" type="ORF">EVAR_35738_1</name>
</gene>
<dbReference type="EMBL" id="BGZK01000331">
    <property type="protein sequence ID" value="GBP37304.1"/>
    <property type="molecule type" value="Genomic_DNA"/>
</dbReference>
<feature type="region of interest" description="Disordered" evidence="1">
    <location>
        <begin position="1"/>
        <end position="22"/>
    </location>
</feature>
<keyword evidence="3" id="KW-1185">Reference proteome</keyword>
<dbReference type="AlphaFoldDB" id="A0A4C1VH74"/>
<sequence length="128" mass="14426">MPPAAADDPFRRREPPGGGAGRGWVRARSIDNKIVPVLFSALIFAALHCLRMKRCAGMSLSDSPSSPRVPILRQCDDFWDQLRSGKHWCAYCVTTITNIQWERKAGTKKWWINLAISLVTKLKIYLGN</sequence>
<protein>
    <submittedName>
        <fullName evidence="2">Uncharacterized protein</fullName>
    </submittedName>
</protein>
<reference evidence="2 3" key="1">
    <citation type="journal article" date="2019" name="Commun. Biol.">
        <title>The bagworm genome reveals a unique fibroin gene that provides high tensile strength.</title>
        <authorList>
            <person name="Kono N."/>
            <person name="Nakamura H."/>
            <person name="Ohtoshi R."/>
            <person name="Tomita M."/>
            <person name="Numata K."/>
            <person name="Arakawa K."/>
        </authorList>
    </citation>
    <scope>NUCLEOTIDE SEQUENCE [LARGE SCALE GENOMIC DNA]</scope>
</reference>
<organism evidence="2 3">
    <name type="scientific">Eumeta variegata</name>
    <name type="common">Bagworm moth</name>
    <name type="synonym">Eumeta japonica</name>
    <dbReference type="NCBI Taxonomy" id="151549"/>
    <lineage>
        <taxon>Eukaryota</taxon>
        <taxon>Metazoa</taxon>
        <taxon>Ecdysozoa</taxon>
        <taxon>Arthropoda</taxon>
        <taxon>Hexapoda</taxon>
        <taxon>Insecta</taxon>
        <taxon>Pterygota</taxon>
        <taxon>Neoptera</taxon>
        <taxon>Endopterygota</taxon>
        <taxon>Lepidoptera</taxon>
        <taxon>Glossata</taxon>
        <taxon>Ditrysia</taxon>
        <taxon>Tineoidea</taxon>
        <taxon>Psychidae</taxon>
        <taxon>Oiketicinae</taxon>
        <taxon>Eumeta</taxon>
    </lineage>
</organism>
<dbReference type="Proteomes" id="UP000299102">
    <property type="component" value="Unassembled WGS sequence"/>
</dbReference>
<name>A0A4C1VH74_EUMVA</name>
<evidence type="ECO:0000313" key="3">
    <source>
        <dbReference type="Proteomes" id="UP000299102"/>
    </source>
</evidence>
<accession>A0A4C1VH74</accession>
<proteinExistence type="predicted"/>
<evidence type="ECO:0000313" key="2">
    <source>
        <dbReference type="EMBL" id="GBP37304.1"/>
    </source>
</evidence>
<evidence type="ECO:0000256" key="1">
    <source>
        <dbReference type="SAM" id="MobiDB-lite"/>
    </source>
</evidence>